<accession>A0A0A7CP15</accession>
<protein>
    <submittedName>
        <fullName evidence="2">Secreted protein</fullName>
    </submittedName>
</protein>
<name>A0A0A7CP15_ACHHY</name>
<organism evidence="2">
    <name type="scientific">Achlya hypogyna</name>
    <name type="common">Oomycete</name>
    <name type="synonym">Protoachlya hypogyna</name>
    <dbReference type="NCBI Taxonomy" id="1202772"/>
    <lineage>
        <taxon>Eukaryota</taxon>
        <taxon>Sar</taxon>
        <taxon>Stramenopiles</taxon>
        <taxon>Oomycota</taxon>
        <taxon>Saprolegniomycetes</taxon>
        <taxon>Saprolegniales</taxon>
        <taxon>Achlyaceae</taxon>
        <taxon>Achlya</taxon>
    </lineage>
</organism>
<keyword evidence="1" id="KW-0732">Signal</keyword>
<reference evidence="2" key="1">
    <citation type="journal article" date="2014" name="Genome Biol. Evol.">
        <title>The secreted proteins of Achlya hypogyna and Thraustotheca clavata identify the ancestral oomycete secretome and reveal gene acquisitions by horizontal gene transfer.</title>
        <authorList>
            <person name="Misner I."/>
            <person name="Blouin N."/>
            <person name="Leonard G."/>
            <person name="Richards T.A."/>
            <person name="Lane C.E."/>
        </authorList>
    </citation>
    <scope>NUCLEOTIDE SEQUENCE</scope>
    <source>
        <strain evidence="2">ATCC 48635</strain>
    </source>
</reference>
<dbReference type="AlphaFoldDB" id="A0A0A7CP15"/>
<sequence length="94" mass="10708">MRDLWLMAVAAASTAACRIQGSDTGQCQTPDEFLQYMPFCGPLLQYTACVPMAQTLWYNHSVKSKDLFLSQMYQKLVMQRELFEQDLSLSDAKC</sequence>
<evidence type="ECO:0000256" key="1">
    <source>
        <dbReference type="SAM" id="SignalP"/>
    </source>
</evidence>
<evidence type="ECO:0000313" key="2">
    <source>
        <dbReference type="EMBL" id="AIG56258.1"/>
    </source>
</evidence>
<dbReference type="EMBL" id="KM038797">
    <property type="protein sequence ID" value="AIG56258.1"/>
    <property type="molecule type" value="Genomic_DNA"/>
</dbReference>
<feature type="signal peptide" evidence="1">
    <location>
        <begin position="1"/>
        <end position="21"/>
    </location>
</feature>
<proteinExistence type="predicted"/>
<dbReference type="PROSITE" id="PS51257">
    <property type="entry name" value="PROKAR_LIPOPROTEIN"/>
    <property type="match status" value="1"/>
</dbReference>
<feature type="chain" id="PRO_5002037119" evidence="1">
    <location>
        <begin position="22"/>
        <end position="94"/>
    </location>
</feature>